<reference evidence="1 2" key="1">
    <citation type="submission" date="2018-10" db="EMBL/GenBank/DDBJ databases">
        <title>Genomic Encyclopedia of Archaeal and Bacterial Type Strains, Phase II (KMG-II): from individual species to whole genera.</title>
        <authorList>
            <person name="Goeker M."/>
        </authorList>
    </citation>
    <scope>NUCLEOTIDE SEQUENCE [LARGE SCALE GENOMIC DNA]</scope>
    <source>
        <strain evidence="1 2">DSM 14219</strain>
    </source>
</reference>
<organism evidence="1 2">
    <name type="scientific">Chryseobacterium defluvii</name>
    <dbReference type="NCBI Taxonomy" id="160396"/>
    <lineage>
        <taxon>Bacteria</taxon>
        <taxon>Pseudomonadati</taxon>
        <taxon>Bacteroidota</taxon>
        <taxon>Flavobacteriia</taxon>
        <taxon>Flavobacteriales</taxon>
        <taxon>Weeksellaceae</taxon>
        <taxon>Chryseobacterium group</taxon>
        <taxon>Chryseobacterium</taxon>
    </lineage>
</organism>
<evidence type="ECO:0000313" key="2">
    <source>
        <dbReference type="Proteomes" id="UP000272428"/>
    </source>
</evidence>
<keyword evidence="2" id="KW-1185">Reference proteome</keyword>
<comment type="caution">
    <text evidence="1">The sequence shown here is derived from an EMBL/GenBank/DDBJ whole genome shotgun (WGS) entry which is preliminary data.</text>
</comment>
<accession>A0A495SQJ6</accession>
<dbReference type="Proteomes" id="UP000272428">
    <property type="component" value="Unassembled WGS sequence"/>
</dbReference>
<proteinExistence type="predicted"/>
<sequence length="158" mass="17536">MNVQTIILTAVLLVYSCNAPTKAVIDQNMALQKQDFSIISATQTQWSGGREGVKGSHYKIRLKNEQGNSFLFKSLVINTVRTAVVTKTEGKFVELTASVTDPRNEPLFDVSTGQEVPAKTSSVKASKYWLEYTIGGSKIIKKLIIPKFTVSENQEFYP</sequence>
<dbReference type="RefSeq" id="WP_121460843.1">
    <property type="nucleotide sequence ID" value="NZ_RBXB01000001.1"/>
</dbReference>
<protein>
    <submittedName>
        <fullName evidence="1">Uncharacterized protein</fullName>
    </submittedName>
</protein>
<name>A0A495SQJ6_9FLAO</name>
<dbReference type="OrthoDB" id="1272814at2"/>
<dbReference type="AlphaFoldDB" id="A0A495SQJ6"/>
<dbReference type="EMBL" id="RBXB01000001">
    <property type="protein sequence ID" value="RKT01975.1"/>
    <property type="molecule type" value="Genomic_DNA"/>
</dbReference>
<gene>
    <name evidence="1" type="ORF">BCF58_1208</name>
</gene>
<evidence type="ECO:0000313" key="1">
    <source>
        <dbReference type="EMBL" id="RKT01975.1"/>
    </source>
</evidence>